<feature type="region of interest" description="Disordered" evidence="3">
    <location>
        <begin position="451"/>
        <end position="470"/>
    </location>
</feature>
<dbReference type="OrthoDB" id="5856131at2759"/>
<accession>A0A3S1A6C0</accession>
<evidence type="ECO:0000313" key="7">
    <source>
        <dbReference type="Proteomes" id="UP000271974"/>
    </source>
</evidence>
<dbReference type="Proteomes" id="UP000271974">
    <property type="component" value="Unassembled WGS sequence"/>
</dbReference>
<dbReference type="InterPro" id="IPR040363">
    <property type="entry name" value="HMBOX1"/>
</dbReference>
<dbReference type="GO" id="GO:0003691">
    <property type="term" value="F:double-stranded telomeric DNA binding"/>
    <property type="evidence" value="ECO:0007669"/>
    <property type="project" value="InterPro"/>
</dbReference>
<feature type="domain" description="HNF-p1" evidence="5">
    <location>
        <begin position="10"/>
        <end position="41"/>
    </location>
</feature>
<evidence type="ECO:0000259" key="5">
    <source>
        <dbReference type="PROSITE" id="PS51937"/>
    </source>
</evidence>
<proteinExistence type="predicted"/>
<dbReference type="PROSITE" id="PS50071">
    <property type="entry name" value="HOMEOBOX_2"/>
    <property type="match status" value="1"/>
</dbReference>
<dbReference type="PANTHER" id="PTHR14618:SF0">
    <property type="entry name" value="HOMEOBOX-CONTAINING PROTEIN 1"/>
    <property type="match status" value="1"/>
</dbReference>
<sequence>MKLRQVMQASSSNFSVEQVELIRRLRNSGITCKQLVDAFQAFERIDATFGNTFNSPACNGVQDATTVVIQDQSSMAPYSTNKSANNIHSGAPTNASQPIMARSPSSAEVSHPLQMIRSGTITETTQNHVPLTSSSPQRSSLVRVASDVSLPVLSVPSFTDVAKVYPECPNNTSDFSESSDKEHNSTHNHSQNRIPQCANLALSQAADLTQDQCLILVKCSGHDKVAEFVKRCLMSADFKPFQKTQDIGVSESTLQAFLQGDVLSIEQSACNNLLGWIISLCYHTEWFTFEMAKLLHFQGFGSGLGFQFSPRRERFTFREKHLDVMETFWKRKQYPTFEEKEHIAEECNCAMAEEVQRPLDDKEKVTHVNVANWFKNKRKELKRISKRGETNGETVKTFLDSLSSKSRSISVAVEKMEANNFEDASVQHQNENSQTDNLVCRSLAFDSNSSDHIDKGNSSSDSGGGSVLSIIAGSESTGADQQPMFSNHSDIAGSYPLQLFQNSRFNNTVIVSCSQDTLSSSSGQPSHNRVVTLSTNGDKTTNPMFSADALPTPYPENTVNHGIGISPKTNALLDIEIPTVKQEL</sequence>
<comment type="caution">
    <text evidence="6">The sequence shown here is derived from an EMBL/GenBank/DDBJ whole genome shotgun (WGS) entry which is preliminary data.</text>
</comment>
<dbReference type="InterPro" id="IPR009057">
    <property type="entry name" value="Homeodomain-like_sf"/>
</dbReference>
<evidence type="ECO:0000256" key="3">
    <source>
        <dbReference type="SAM" id="MobiDB-lite"/>
    </source>
</evidence>
<reference evidence="6 7" key="1">
    <citation type="submission" date="2019-01" db="EMBL/GenBank/DDBJ databases">
        <title>A draft genome assembly of the solar-powered sea slug Elysia chlorotica.</title>
        <authorList>
            <person name="Cai H."/>
            <person name="Li Q."/>
            <person name="Fang X."/>
            <person name="Li J."/>
            <person name="Curtis N.E."/>
            <person name="Altenburger A."/>
            <person name="Shibata T."/>
            <person name="Feng M."/>
            <person name="Maeda T."/>
            <person name="Schwartz J.A."/>
            <person name="Shigenobu S."/>
            <person name="Lundholm N."/>
            <person name="Nishiyama T."/>
            <person name="Yang H."/>
            <person name="Hasebe M."/>
            <person name="Li S."/>
            <person name="Pierce S.K."/>
            <person name="Wang J."/>
        </authorList>
    </citation>
    <scope>NUCLEOTIDE SEQUENCE [LARGE SCALE GENOMIC DNA]</scope>
    <source>
        <strain evidence="6">EC2010</strain>
        <tissue evidence="6">Whole organism of an adult</tissue>
    </source>
</reference>
<keyword evidence="1 2" id="KW-0371">Homeobox</keyword>
<comment type="subcellular location">
    <subcellularLocation>
        <location evidence="1 2">Nucleus</location>
    </subcellularLocation>
</comment>
<dbReference type="PANTHER" id="PTHR14618">
    <property type="entry name" value="HOMEODOX-CONTAINING PROTEIN 1 HMBOX1"/>
    <property type="match status" value="1"/>
</dbReference>
<gene>
    <name evidence="6" type="ORF">EGW08_008400</name>
</gene>
<dbReference type="SUPFAM" id="SSF46689">
    <property type="entry name" value="Homeodomain-like"/>
    <property type="match status" value="1"/>
</dbReference>
<dbReference type="Gene3D" id="1.10.10.60">
    <property type="entry name" value="Homeodomain-like"/>
    <property type="match status" value="1"/>
</dbReference>
<keyword evidence="7" id="KW-1185">Reference proteome</keyword>
<dbReference type="Pfam" id="PF00046">
    <property type="entry name" value="Homeodomain"/>
    <property type="match status" value="1"/>
</dbReference>
<dbReference type="SMART" id="SM00389">
    <property type="entry name" value="HOX"/>
    <property type="match status" value="1"/>
</dbReference>
<evidence type="ECO:0000256" key="1">
    <source>
        <dbReference type="PROSITE-ProRule" id="PRU00108"/>
    </source>
</evidence>
<name>A0A3S1A6C0_ELYCH</name>
<dbReference type="CDD" id="cd00086">
    <property type="entry name" value="homeodomain"/>
    <property type="match status" value="1"/>
</dbReference>
<evidence type="ECO:0000259" key="4">
    <source>
        <dbReference type="PROSITE" id="PS50071"/>
    </source>
</evidence>
<dbReference type="InterPro" id="IPR001356">
    <property type="entry name" value="HD"/>
</dbReference>
<feature type="region of interest" description="Disordered" evidence="3">
    <location>
        <begin position="172"/>
        <end position="192"/>
    </location>
</feature>
<dbReference type="PROSITE" id="PS51937">
    <property type="entry name" value="HNF_P1"/>
    <property type="match status" value="1"/>
</dbReference>
<evidence type="ECO:0000256" key="2">
    <source>
        <dbReference type="RuleBase" id="RU000682"/>
    </source>
</evidence>
<dbReference type="EMBL" id="RQTK01000227">
    <property type="protein sequence ID" value="RUS83859.1"/>
    <property type="molecule type" value="Genomic_DNA"/>
</dbReference>
<organism evidence="6 7">
    <name type="scientific">Elysia chlorotica</name>
    <name type="common">Eastern emerald elysia</name>
    <name type="synonym">Sea slug</name>
    <dbReference type="NCBI Taxonomy" id="188477"/>
    <lineage>
        <taxon>Eukaryota</taxon>
        <taxon>Metazoa</taxon>
        <taxon>Spiralia</taxon>
        <taxon>Lophotrochozoa</taxon>
        <taxon>Mollusca</taxon>
        <taxon>Gastropoda</taxon>
        <taxon>Heterobranchia</taxon>
        <taxon>Euthyneura</taxon>
        <taxon>Panpulmonata</taxon>
        <taxon>Sacoglossa</taxon>
        <taxon>Placobranchoidea</taxon>
        <taxon>Plakobranchidae</taxon>
        <taxon>Elysia</taxon>
    </lineage>
</organism>
<feature type="DNA-binding region" description="Homeobox" evidence="1">
    <location>
        <begin position="310"/>
        <end position="385"/>
    </location>
</feature>
<keyword evidence="1 2" id="KW-0539">Nucleus</keyword>
<feature type="domain" description="Homeobox" evidence="4">
    <location>
        <begin position="308"/>
        <end position="384"/>
    </location>
</feature>
<dbReference type="AlphaFoldDB" id="A0A3S1A6C0"/>
<dbReference type="STRING" id="188477.A0A3S1A6C0"/>
<protein>
    <submittedName>
        <fullName evidence="6">Uncharacterized protein</fullName>
    </submittedName>
</protein>
<dbReference type="InterPro" id="IPR044866">
    <property type="entry name" value="HNF_P1"/>
</dbReference>
<dbReference type="GO" id="GO:0005634">
    <property type="term" value="C:nucleus"/>
    <property type="evidence" value="ECO:0007669"/>
    <property type="project" value="UniProtKB-SubCell"/>
</dbReference>
<evidence type="ECO:0000313" key="6">
    <source>
        <dbReference type="EMBL" id="RUS83859.1"/>
    </source>
</evidence>
<keyword evidence="1 2" id="KW-0238">DNA-binding</keyword>